<keyword evidence="3" id="KW-1185">Reference proteome</keyword>
<gene>
    <name evidence="2" type="ORF">FB567DRAFT_538637</name>
</gene>
<dbReference type="AlphaFoldDB" id="A0A8K0QTS0"/>
<organism evidence="2 3">
    <name type="scientific">Paraphoma chrysanthemicola</name>
    <dbReference type="NCBI Taxonomy" id="798071"/>
    <lineage>
        <taxon>Eukaryota</taxon>
        <taxon>Fungi</taxon>
        <taxon>Dikarya</taxon>
        <taxon>Ascomycota</taxon>
        <taxon>Pezizomycotina</taxon>
        <taxon>Dothideomycetes</taxon>
        <taxon>Pleosporomycetidae</taxon>
        <taxon>Pleosporales</taxon>
        <taxon>Pleosporineae</taxon>
        <taxon>Phaeosphaeriaceae</taxon>
        <taxon>Paraphoma</taxon>
    </lineage>
</organism>
<protein>
    <submittedName>
        <fullName evidence="2">Uncharacterized protein</fullName>
    </submittedName>
</protein>
<evidence type="ECO:0000256" key="1">
    <source>
        <dbReference type="SAM" id="Phobius"/>
    </source>
</evidence>
<evidence type="ECO:0000313" key="3">
    <source>
        <dbReference type="Proteomes" id="UP000813461"/>
    </source>
</evidence>
<feature type="transmembrane region" description="Helical" evidence="1">
    <location>
        <begin position="12"/>
        <end position="30"/>
    </location>
</feature>
<evidence type="ECO:0000313" key="2">
    <source>
        <dbReference type="EMBL" id="KAH7071690.1"/>
    </source>
</evidence>
<dbReference type="Proteomes" id="UP000813461">
    <property type="component" value="Unassembled WGS sequence"/>
</dbReference>
<comment type="caution">
    <text evidence="2">The sequence shown here is derived from an EMBL/GenBank/DDBJ whole genome shotgun (WGS) entry which is preliminary data.</text>
</comment>
<accession>A0A8K0QTS0</accession>
<dbReference type="EMBL" id="JAGMVJ010000024">
    <property type="protein sequence ID" value="KAH7071690.1"/>
    <property type="molecule type" value="Genomic_DNA"/>
</dbReference>
<keyword evidence="1" id="KW-0472">Membrane</keyword>
<keyword evidence="1" id="KW-0812">Transmembrane</keyword>
<name>A0A8K0QTS0_9PLEO</name>
<sequence length="87" mass="9755">MVAEPAPAQRPVLGFLFVVMLVSPMAFYIMENKYPDISGRSSEVESSVRPHVSVWEQTQRRRVHSRAKLNGYEVVHGKGILSCILGN</sequence>
<reference evidence="2" key="1">
    <citation type="journal article" date="2021" name="Nat. Commun.">
        <title>Genetic determinants of endophytism in the Arabidopsis root mycobiome.</title>
        <authorList>
            <person name="Mesny F."/>
            <person name="Miyauchi S."/>
            <person name="Thiergart T."/>
            <person name="Pickel B."/>
            <person name="Atanasova L."/>
            <person name="Karlsson M."/>
            <person name="Huettel B."/>
            <person name="Barry K.W."/>
            <person name="Haridas S."/>
            <person name="Chen C."/>
            <person name="Bauer D."/>
            <person name="Andreopoulos W."/>
            <person name="Pangilinan J."/>
            <person name="LaButti K."/>
            <person name="Riley R."/>
            <person name="Lipzen A."/>
            <person name="Clum A."/>
            <person name="Drula E."/>
            <person name="Henrissat B."/>
            <person name="Kohler A."/>
            <person name="Grigoriev I.V."/>
            <person name="Martin F.M."/>
            <person name="Hacquard S."/>
        </authorList>
    </citation>
    <scope>NUCLEOTIDE SEQUENCE</scope>
    <source>
        <strain evidence="2">MPI-SDFR-AT-0120</strain>
    </source>
</reference>
<proteinExistence type="predicted"/>
<keyword evidence="1" id="KW-1133">Transmembrane helix</keyword>